<protein>
    <submittedName>
        <fullName evidence="2">Uncharacterized conserved protein YbjT, contains NAD(P)-binding and DUF2867 domains</fullName>
    </submittedName>
</protein>
<evidence type="ECO:0000313" key="3">
    <source>
        <dbReference type="Proteomes" id="UP000219482"/>
    </source>
</evidence>
<name>A0A286GLA7_9ACTN</name>
<evidence type="ECO:0000313" key="2">
    <source>
        <dbReference type="EMBL" id="SOD95764.1"/>
    </source>
</evidence>
<dbReference type="InterPro" id="IPR051604">
    <property type="entry name" value="Ergot_Alk_Oxidoreductase"/>
</dbReference>
<dbReference type="Pfam" id="PF05368">
    <property type="entry name" value="NmrA"/>
    <property type="match status" value="1"/>
</dbReference>
<dbReference type="RefSeq" id="WP_097183024.1">
    <property type="nucleotide sequence ID" value="NZ_OCNK01000001.1"/>
</dbReference>
<dbReference type="Gene3D" id="3.90.25.10">
    <property type="entry name" value="UDP-galactose 4-epimerase, domain 1"/>
    <property type="match status" value="1"/>
</dbReference>
<gene>
    <name evidence="2" type="ORF">SAMN06272739_1361</name>
</gene>
<dbReference type="Gene3D" id="3.40.50.720">
    <property type="entry name" value="NAD(P)-binding Rossmann-like Domain"/>
    <property type="match status" value="1"/>
</dbReference>
<dbReference type="SUPFAM" id="SSF51735">
    <property type="entry name" value="NAD(P)-binding Rossmann-fold domains"/>
    <property type="match status" value="1"/>
</dbReference>
<dbReference type="PANTHER" id="PTHR43162:SF1">
    <property type="entry name" value="PRESTALK A DIFFERENTIATION PROTEIN A"/>
    <property type="match status" value="1"/>
</dbReference>
<proteinExistence type="predicted"/>
<dbReference type="InterPro" id="IPR008030">
    <property type="entry name" value="NmrA-like"/>
</dbReference>
<reference evidence="3" key="1">
    <citation type="submission" date="2017-09" db="EMBL/GenBank/DDBJ databases">
        <authorList>
            <person name="Varghese N."/>
            <person name="Submissions S."/>
        </authorList>
    </citation>
    <scope>NUCLEOTIDE SEQUENCE [LARGE SCALE GENOMIC DNA]</scope>
    <source>
        <strain evidence="3">DSM 44270</strain>
    </source>
</reference>
<dbReference type="InterPro" id="IPR036291">
    <property type="entry name" value="NAD(P)-bd_dom_sf"/>
</dbReference>
<organism evidence="2 3">
    <name type="scientific">Blastococcus haudaquaticus</name>
    <dbReference type="NCBI Taxonomy" id="1938745"/>
    <lineage>
        <taxon>Bacteria</taxon>
        <taxon>Bacillati</taxon>
        <taxon>Actinomycetota</taxon>
        <taxon>Actinomycetes</taxon>
        <taxon>Geodermatophilales</taxon>
        <taxon>Geodermatophilaceae</taxon>
        <taxon>Blastococcus</taxon>
    </lineage>
</organism>
<dbReference type="OrthoDB" id="116343at2"/>
<sequence>MIVVTAAGGRTGGAVVRALWAGGLRVRGLVGSSQPRPELTALSADVVAADLRDPSSVEPLLEGAEALYLIWPNFDPGETAGATALLAAARRAGVGRVVYHSVLRPQARSMPHHAAKDRVEEALDASGLRWRVLQPCAYAANLDGQLADVAATGVLRSPWGLEQAQSLVDLRDVAAAAVALLTEDGLDGGTFEAVGPEPLSAPRLAELLAEHLGRDVRAEDAAPAGPVPPREQYAAHCARLMFDHYRAHGFTGSPRVLEALLGRPARTYAEHLATLELPGATVELR</sequence>
<evidence type="ECO:0000259" key="1">
    <source>
        <dbReference type="Pfam" id="PF05368"/>
    </source>
</evidence>
<accession>A0A286GLA7</accession>
<dbReference type="PANTHER" id="PTHR43162">
    <property type="match status" value="1"/>
</dbReference>
<dbReference type="AlphaFoldDB" id="A0A286GLA7"/>
<keyword evidence="3" id="KW-1185">Reference proteome</keyword>
<feature type="domain" description="NmrA-like" evidence="1">
    <location>
        <begin position="2"/>
        <end position="219"/>
    </location>
</feature>
<dbReference type="EMBL" id="OCNK01000001">
    <property type="protein sequence ID" value="SOD95764.1"/>
    <property type="molecule type" value="Genomic_DNA"/>
</dbReference>
<dbReference type="Proteomes" id="UP000219482">
    <property type="component" value="Unassembled WGS sequence"/>
</dbReference>